<protein>
    <submittedName>
        <fullName evidence="1">Uncharacterized protein</fullName>
    </submittedName>
</protein>
<dbReference type="AlphaFoldDB" id="A0A8A3S801"/>
<dbReference type="RefSeq" id="WP_265580770.1">
    <property type="nucleotide sequence ID" value="NZ_CP036172.1"/>
</dbReference>
<dbReference type="KEGG" id="maqe:RJ40_10250"/>
<sequence length="71" mass="8075">MQYPDAWRHFFSSVQQDREVDAGVPDHLFPSPVCVPGRAILFITTDEPLLLSMANDPWLTHSIVEDHCIVL</sequence>
<organism evidence="1 2">
    <name type="scientific">Methanofollis aquaemaris</name>
    <dbReference type="NCBI Taxonomy" id="126734"/>
    <lineage>
        <taxon>Archaea</taxon>
        <taxon>Methanobacteriati</taxon>
        <taxon>Methanobacteriota</taxon>
        <taxon>Stenosarchaea group</taxon>
        <taxon>Methanomicrobia</taxon>
        <taxon>Methanomicrobiales</taxon>
        <taxon>Methanomicrobiaceae</taxon>
        <taxon>Methanofollis</taxon>
    </lineage>
</organism>
<evidence type="ECO:0000313" key="2">
    <source>
        <dbReference type="Proteomes" id="UP001042704"/>
    </source>
</evidence>
<name>A0A8A3S801_9EURY</name>
<accession>A0A8A3S801</accession>
<keyword evidence="2" id="KW-1185">Reference proteome</keyword>
<dbReference type="GeneID" id="76424754"/>
<proteinExistence type="predicted"/>
<gene>
    <name evidence="1" type="ORF">RJ40_10250</name>
</gene>
<reference evidence="1" key="2">
    <citation type="submission" date="2019-02" db="EMBL/GenBank/DDBJ databases">
        <authorList>
            <person name="Chen S.-C."/>
            <person name="Chien H.-H."/>
            <person name="Lai M.-C."/>
        </authorList>
    </citation>
    <scope>NUCLEOTIDE SEQUENCE</scope>
    <source>
        <strain evidence="1">N2F9704</strain>
    </source>
</reference>
<evidence type="ECO:0000313" key="1">
    <source>
        <dbReference type="EMBL" id="QSZ67851.1"/>
    </source>
</evidence>
<dbReference type="EMBL" id="CP036172">
    <property type="protein sequence ID" value="QSZ67851.1"/>
    <property type="molecule type" value="Genomic_DNA"/>
</dbReference>
<dbReference type="Proteomes" id="UP001042704">
    <property type="component" value="Chromosome"/>
</dbReference>
<reference evidence="1" key="1">
    <citation type="journal article" date="2001" name="Int. J. Syst. Evol. Microbiol.">
        <title>Methanofollis aquaemaris sp. nov., a methanogen isolated from an aquaculture fish pond.</title>
        <authorList>
            <person name="Lai M.C."/>
            <person name="Chen S.C."/>
        </authorList>
    </citation>
    <scope>NUCLEOTIDE SEQUENCE</scope>
    <source>
        <strain evidence="1">N2F9704</strain>
    </source>
</reference>